<feature type="transmembrane region" description="Helical" evidence="8">
    <location>
        <begin position="125"/>
        <end position="145"/>
    </location>
</feature>
<evidence type="ECO:0000256" key="2">
    <source>
        <dbReference type="ARBA" id="ARBA00022475"/>
    </source>
</evidence>
<dbReference type="NCBIfam" id="TIGR04178">
    <property type="entry name" value="exo_archaeo"/>
    <property type="match status" value="1"/>
</dbReference>
<dbReference type="EC" id="3.4.22.-" evidence="9"/>
<dbReference type="NCBIfam" id="TIGR04175">
    <property type="entry name" value="archaeo_artD"/>
    <property type="match status" value="1"/>
</dbReference>
<dbReference type="GO" id="GO:0006508">
    <property type="term" value="P:proteolysis"/>
    <property type="evidence" value="ECO:0007669"/>
    <property type="project" value="UniProtKB-KW"/>
</dbReference>
<keyword evidence="6 8" id="KW-1133">Transmembrane helix</keyword>
<dbReference type="Proteomes" id="UP000645676">
    <property type="component" value="Unassembled WGS sequence"/>
</dbReference>
<dbReference type="EMBL" id="DUJR01000034">
    <property type="protein sequence ID" value="HII60155.1"/>
    <property type="molecule type" value="Genomic_DNA"/>
</dbReference>
<evidence type="ECO:0000256" key="1">
    <source>
        <dbReference type="ARBA" id="ARBA00004651"/>
    </source>
</evidence>
<evidence type="ECO:0000256" key="4">
    <source>
        <dbReference type="ARBA" id="ARBA00022692"/>
    </source>
</evidence>
<keyword evidence="3" id="KW-0645">Protease</keyword>
<dbReference type="InterPro" id="IPR026392">
    <property type="entry name" value="Exo/Archaeosortase_dom"/>
</dbReference>
<evidence type="ECO:0000313" key="10">
    <source>
        <dbReference type="Proteomes" id="UP000645676"/>
    </source>
</evidence>
<dbReference type="InterPro" id="IPR026432">
    <property type="entry name" value="Archaeo_ArtD"/>
</dbReference>
<comment type="caution">
    <text evidence="9">The sequence shown here is derived from an EMBL/GenBank/DDBJ whole genome shotgun (WGS) entry which is preliminary data.</text>
</comment>
<keyword evidence="2" id="KW-1003">Cell membrane</keyword>
<evidence type="ECO:0000256" key="6">
    <source>
        <dbReference type="ARBA" id="ARBA00022989"/>
    </source>
</evidence>
<dbReference type="GO" id="GO:0008233">
    <property type="term" value="F:peptidase activity"/>
    <property type="evidence" value="ECO:0007669"/>
    <property type="project" value="UniProtKB-KW"/>
</dbReference>
<keyword evidence="7 8" id="KW-0472">Membrane</keyword>
<gene>
    <name evidence="9" type="primary">artD</name>
    <name evidence="9" type="ORF">HA335_06280</name>
</gene>
<feature type="transmembrane region" description="Helical" evidence="8">
    <location>
        <begin position="93"/>
        <end position="113"/>
    </location>
</feature>
<evidence type="ECO:0000256" key="8">
    <source>
        <dbReference type="SAM" id="Phobius"/>
    </source>
</evidence>
<feature type="transmembrane region" description="Helical" evidence="8">
    <location>
        <begin position="6"/>
        <end position="23"/>
    </location>
</feature>
<name>A0A832WGJ3_9EURY</name>
<keyword evidence="5 9" id="KW-0378">Hydrolase</keyword>
<dbReference type="OMA" id="ISSPCTC"/>
<evidence type="ECO:0000256" key="3">
    <source>
        <dbReference type="ARBA" id="ARBA00022670"/>
    </source>
</evidence>
<evidence type="ECO:0000256" key="5">
    <source>
        <dbReference type="ARBA" id="ARBA00022801"/>
    </source>
</evidence>
<dbReference type="GeneID" id="1452374"/>
<keyword evidence="4 8" id="KW-0812">Transmembrane</keyword>
<evidence type="ECO:0000313" key="9">
    <source>
        <dbReference type="EMBL" id="HII60155.1"/>
    </source>
</evidence>
<dbReference type="GO" id="GO:0005886">
    <property type="term" value="C:plasma membrane"/>
    <property type="evidence" value="ECO:0007669"/>
    <property type="project" value="UniProtKB-SubCell"/>
</dbReference>
<dbReference type="AlphaFoldDB" id="A0A832WGJ3"/>
<comment type="subcellular location">
    <subcellularLocation>
        <location evidence="1">Cell membrane</location>
        <topology evidence="1">Multi-pass membrane protein</topology>
    </subcellularLocation>
</comment>
<dbReference type="SMR" id="A0A832WGJ3"/>
<accession>A0A832WGJ3</accession>
<dbReference type="RefSeq" id="WP_010870990.1">
    <property type="nucleotide sequence ID" value="NC_000909.1"/>
</dbReference>
<reference evidence="9" key="1">
    <citation type="journal article" date="2020" name="bioRxiv">
        <title>A rank-normalized archaeal taxonomy based on genome phylogeny resolves widespread incomplete and uneven classifications.</title>
        <authorList>
            <person name="Rinke C."/>
            <person name="Chuvochina M."/>
            <person name="Mussig A.J."/>
            <person name="Chaumeil P.-A."/>
            <person name="Waite D.W."/>
            <person name="Whitman W.B."/>
            <person name="Parks D.H."/>
            <person name="Hugenholtz P."/>
        </authorList>
    </citation>
    <scope>NUCLEOTIDE SEQUENCE</scope>
    <source>
        <strain evidence="9">UBA8849</strain>
    </source>
</reference>
<proteinExistence type="predicted"/>
<evidence type="ECO:0000256" key="7">
    <source>
        <dbReference type="ARBA" id="ARBA00023136"/>
    </source>
</evidence>
<sequence>MGNKNAIYILRFLIYFFIFYYILKMLEGNIMDLLTITLSKLLNLKFYKNEIIVGKNIIEISSPCTCSLEMALFLGYIFGTPDVPIKYKISYSVFGLSIITISNILRIILIINYSNMINYNVVHDVISFIIFPIALFLNWFWIYLLKMKKIIMFK</sequence>
<protein>
    <submittedName>
        <fullName evidence="9">Archaeosortase D</fullName>
        <ecNumber evidence="9">3.4.22.-</ecNumber>
    </submittedName>
</protein>
<organism evidence="9 10">
    <name type="scientific">Methanocaldococcus jannaschii</name>
    <dbReference type="NCBI Taxonomy" id="2190"/>
    <lineage>
        <taxon>Archaea</taxon>
        <taxon>Methanobacteriati</taxon>
        <taxon>Methanobacteriota</taxon>
        <taxon>Methanomada group</taxon>
        <taxon>Methanococci</taxon>
        <taxon>Methanococcales</taxon>
        <taxon>Methanocaldococcaceae</taxon>
        <taxon>Methanocaldococcus</taxon>
    </lineage>
</organism>